<keyword evidence="2" id="KW-0472">Membrane</keyword>
<evidence type="ECO:0000256" key="2">
    <source>
        <dbReference type="SAM" id="Phobius"/>
    </source>
</evidence>
<dbReference type="Proteomes" id="UP000078541">
    <property type="component" value="Unassembled WGS sequence"/>
</dbReference>
<gene>
    <name evidence="6" type="ORF">ALC56_00693</name>
</gene>
<keyword evidence="7" id="KW-1185">Reference proteome</keyword>
<feature type="domain" description="DUF7044" evidence="5">
    <location>
        <begin position="180"/>
        <end position="264"/>
    </location>
</feature>
<evidence type="ECO:0000313" key="7">
    <source>
        <dbReference type="Proteomes" id="UP000078541"/>
    </source>
</evidence>
<dbReference type="Pfam" id="PF23071">
    <property type="entry name" value="DUF7044"/>
    <property type="match status" value="1"/>
</dbReference>
<dbReference type="EMBL" id="KQ981208">
    <property type="protein sequence ID" value="KYN44698.1"/>
    <property type="molecule type" value="Genomic_DNA"/>
</dbReference>
<sequence length="823" mass="92839">MNRNRRVVSSGKRHLSQPDSGAALRRDARHQRRPSVATRRNEYISPIRRQGAEVCEHVSTCRTAKDKDRSREQAFVSRVKMKGRNQGERARERNLLDCLMEARWRRPGVVVKVVDVEVPEYPRLNSRGERENNPGRFDIFRLPGRGRVTGAYNCFITFLLATLLMKKESGNPDAYKPAGCCTFPEEWYGRWFQSGITDLVTVNGSEITSKGFCIEKNGDKFLVHDTKYRCYRCIVMHAQHANVLQYKETYCTSDSPEPSLLTQCGTLTSDATLVSLFRSNAAPLPCPIKGPLEFTYSQGEGECNSPRSRAEACTQDSRLLLRYQACANVHSSESVDVELECLAHWREGSTNYMVARLHSDRNDRKTSDEESYRCFIYTNPSNNTWNLAQSSDAACNGLISVTEAARTFKMTQTAPLPRRRGCFVNPLPGTAFPFKLSRRQISPGISSYAVLPVPKCPPVDEEKRYSPTRDKFYLADIEDYHECTCEICFHVTEKPPQRCAYPSWVVAGKSWVALDRMASRLLASPYNLTILDRNETRLICHSVVTIDDHRYHHSTPIDRENQKQFVAKATRDCKNGYVCVMFHRRDEHVIEMQLSEWGQQPDDICNSSTFNSHTMPYTTFITSDPMTRQCPNLGRYEIVSLFRPPNADNVESVLAVDGEQNVANAAEVHDGRVPSTAFPSQCHHGSVRRLDIGCRTPDRMEFATSCSDEALSADAVSFPEYLCHGTWVENDTAYLVASTDVGRYCLVYSASAATTGSRELSVTGHLASCPRASHRYPVSWQVNLTSYAQCGDVSSGTTWALRVPMSLLYIVFLGALLARYIAR</sequence>
<keyword evidence="2" id="KW-1133">Transmembrane helix</keyword>
<dbReference type="Pfam" id="PF23070">
    <property type="entry name" value="DUF7043"/>
    <property type="match status" value="1"/>
</dbReference>
<dbReference type="InterPro" id="IPR055471">
    <property type="entry name" value="DUF7043"/>
</dbReference>
<reference evidence="6 7" key="1">
    <citation type="submission" date="2016-03" db="EMBL/GenBank/DDBJ databases">
        <title>Trachymyrmex septentrionalis WGS genome.</title>
        <authorList>
            <person name="Nygaard S."/>
            <person name="Hu H."/>
            <person name="Boomsma J."/>
            <person name="Zhang G."/>
        </authorList>
    </citation>
    <scope>NUCLEOTIDE SEQUENCE [LARGE SCALE GENOMIC DNA]</scope>
    <source>
        <strain evidence="6">Tsep2-gDNA-1</strain>
        <tissue evidence="6">Whole body</tissue>
    </source>
</reference>
<dbReference type="AlphaFoldDB" id="A0A195FW79"/>
<proteinExistence type="predicted"/>
<protein>
    <submittedName>
        <fullName evidence="6">Uncharacterized protein</fullName>
    </submittedName>
</protein>
<feature type="domain" description="DUF7042" evidence="3">
    <location>
        <begin position="283"/>
        <end position="411"/>
    </location>
</feature>
<dbReference type="STRING" id="34720.A0A195FW79"/>
<name>A0A195FW79_9HYME</name>
<dbReference type="PANTHER" id="PTHR22255:SF9">
    <property type="entry name" value="LP06548P"/>
    <property type="match status" value="1"/>
</dbReference>
<dbReference type="InterPro" id="IPR055472">
    <property type="entry name" value="DUF7044"/>
</dbReference>
<organism evidence="6 7">
    <name type="scientific">Trachymyrmex septentrionalis</name>
    <dbReference type="NCBI Taxonomy" id="34720"/>
    <lineage>
        <taxon>Eukaryota</taxon>
        <taxon>Metazoa</taxon>
        <taxon>Ecdysozoa</taxon>
        <taxon>Arthropoda</taxon>
        <taxon>Hexapoda</taxon>
        <taxon>Insecta</taxon>
        <taxon>Pterygota</taxon>
        <taxon>Neoptera</taxon>
        <taxon>Endopterygota</taxon>
        <taxon>Hymenoptera</taxon>
        <taxon>Apocrita</taxon>
        <taxon>Aculeata</taxon>
        <taxon>Formicoidea</taxon>
        <taxon>Formicidae</taxon>
        <taxon>Myrmicinae</taxon>
        <taxon>Trachymyrmex</taxon>
    </lineage>
</organism>
<feature type="region of interest" description="Disordered" evidence="1">
    <location>
        <begin position="1"/>
        <end position="38"/>
    </location>
</feature>
<feature type="domain" description="DUF7043" evidence="4">
    <location>
        <begin position="497"/>
        <end position="613"/>
    </location>
</feature>
<feature type="compositionally biased region" description="Basic residues" evidence="1">
    <location>
        <begin position="1"/>
        <end position="15"/>
    </location>
</feature>
<keyword evidence="2" id="KW-0812">Transmembrane</keyword>
<dbReference type="PANTHER" id="PTHR22255">
    <property type="entry name" value="LP06548P"/>
    <property type="match status" value="1"/>
</dbReference>
<evidence type="ECO:0000259" key="3">
    <source>
        <dbReference type="Pfam" id="PF23069"/>
    </source>
</evidence>
<dbReference type="Pfam" id="PF23069">
    <property type="entry name" value="DUF7042"/>
    <property type="match status" value="1"/>
</dbReference>
<evidence type="ECO:0000256" key="1">
    <source>
        <dbReference type="SAM" id="MobiDB-lite"/>
    </source>
</evidence>
<accession>A0A195FW79</accession>
<dbReference type="InterPro" id="IPR055470">
    <property type="entry name" value="DUF7042"/>
</dbReference>
<evidence type="ECO:0000259" key="5">
    <source>
        <dbReference type="Pfam" id="PF23071"/>
    </source>
</evidence>
<evidence type="ECO:0000259" key="4">
    <source>
        <dbReference type="Pfam" id="PF23070"/>
    </source>
</evidence>
<feature type="transmembrane region" description="Helical" evidence="2">
    <location>
        <begin position="799"/>
        <end position="822"/>
    </location>
</feature>
<evidence type="ECO:0000313" key="6">
    <source>
        <dbReference type="EMBL" id="KYN44698.1"/>
    </source>
</evidence>